<dbReference type="GO" id="GO:0008168">
    <property type="term" value="F:methyltransferase activity"/>
    <property type="evidence" value="ECO:0007669"/>
    <property type="project" value="UniProtKB-KW"/>
</dbReference>
<feature type="region of interest" description="Disordered" evidence="1">
    <location>
        <begin position="1"/>
        <end position="29"/>
    </location>
</feature>
<proteinExistence type="predicted"/>
<sequence>MGNFHSIRTRFLGSRTPDEEEGGSPAYPNLQIQHKSNGDSSVETLLSFSSIYKATKATLQKLVVSTKAADPSLPIHEPLLAPTPQICSRGDSSSHSLSVDSAGLISGIDDEDAQYENVGRCQMYSADRNEIDRDHVVPVPEIRCSNEIQVEISPCLEIKSSRKARGRVKRSIAAVEKEKRIKHYSSLHKILLLGEGDFSFSACLALSLGSASNIIATSLDSEAFLKEHYGNAMSNIDELRMRGGAVMHGIDATKMAKHEVLRQFKFDRIIFNFPYGGFFRKNMPTDSQLRRHRKLVSKFLMNAKNMISENGEIHISHKTNGFHADFQVESIASSHRLKLIQAVKFKCGDYPGYNTKYGFGGDANFDCNPSKTFKFGLKSVSL</sequence>
<dbReference type="GO" id="GO:0032259">
    <property type="term" value="P:methylation"/>
    <property type="evidence" value="ECO:0007669"/>
    <property type="project" value="UniProtKB-KW"/>
</dbReference>
<organism evidence="3 4">
    <name type="scientific">Salvia divinorum</name>
    <name type="common">Maria pastora</name>
    <name type="synonym">Diviner's sage</name>
    <dbReference type="NCBI Taxonomy" id="28513"/>
    <lineage>
        <taxon>Eukaryota</taxon>
        <taxon>Viridiplantae</taxon>
        <taxon>Streptophyta</taxon>
        <taxon>Embryophyta</taxon>
        <taxon>Tracheophyta</taxon>
        <taxon>Spermatophyta</taxon>
        <taxon>Magnoliopsida</taxon>
        <taxon>eudicotyledons</taxon>
        <taxon>Gunneridae</taxon>
        <taxon>Pentapetalae</taxon>
        <taxon>asterids</taxon>
        <taxon>lamiids</taxon>
        <taxon>Lamiales</taxon>
        <taxon>Lamiaceae</taxon>
        <taxon>Nepetoideae</taxon>
        <taxon>Mentheae</taxon>
        <taxon>Salviinae</taxon>
        <taxon>Salvia</taxon>
        <taxon>Salvia subgen. Calosphace</taxon>
    </lineage>
</organism>
<dbReference type="SUPFAM" id="SSF53335">
    <property type="entry name" value="S-adenosyl-L-methionine-dependent methyltransferases"/>
    <property type="match status" value="1"/>
</dbReference>
<dbReference type="PANTHER" id="PTHR11538">
    <property type="entry name" value="PHENYLALANYL-TRNA SYNTHETASE"/>
    <property type="match status" value="1"/>
</dbReference>
<dbReference type="EMBL" id="JBEAFC010000005">
    <property type="protein sequence ID" value="KAL1556133.1"/>
    <property type="molecule type" value="Genomic_DNA"/>
</dbReference>
<evidence type="ECO:0000313" key="3">
    <source>
        <dbReference type="EMBL" id="KAL1556133.1"/>
    </source>
</evidence>
<evidence type="ECO:0000313" key="4">
    <source>
        <dbReference type="Proteomes" id="UP001567538"/>
    </source>
</evidence>
<name>A0ABD1HLF9_SALDI</name>
<reference evidence="3 4" key="1">
    <citation type="submission" date="2024-06" db="EMBL/GenBank/DDBJ databases">
        <title>A chromosome level genome sequence of Diviner's sage (Salvia divinorum).</title>
        <authorList>
            <person name="Ford S.A."/>
            <person name="Ro D.-K."/>
            <person name="Ness R.W."/>
            <person name="Phillips M.A."/>
        </authorList>
    </citation>
    <scope>NUCLEOTIDE SEQUENCE [LARGE SCALE GENOMIC DNA]</scope>
    <source>
        <strain evidence="3">SAF-2024a</strain>
        <tissue evidence="3">Leaf</tissue>
    </source>
</reference>
<dbReference type="Pfam" id="PF10354">
    <property type="entry name" value="BMT5-like"/>
    <property type="match status" value="1"/>
</dbReference>
<dbReference type="InterPro" id="IPR019446">
    <property type="entry name" value="BMT5-like"/>
</dbReference>
<keyword evidence="4" id="KW-1185">Reference proteome</keyword>
<keyword evidence="3" id="KW-0808">Transferase</keyword>
<evidence type="ECO:0000256" key="1">
    <source>
        <dbReference type="SAM" id="MobiDB-lite"/>
    </source>
</evidence>
<dbReference type="Proteomes" id="UP001567538">
    <property type="component" value="Unassembled WGS sequence"/>
</dbReference>
<dbReference type="AlphaFoldDB" id="A0ABD1HLF9"/>
<protein>
    <submittedName>
        <fullName evidence="3">25S rRNA (Uracil(2634)-N(3))-methyltransferase</fullName>
        <ecNumber evidence="3">2.1.1.313</ecNumber>
    </submittedName>
</protein>
<keyword evidence="3" id="KW-0489">Methyltransferase</keyword>
<comment type="caution">
    <text evidence="3">The sequence shown here is derived from an EMBL/GenBank/DDBJ whole genome shotgun (WGS) entry which is preliminary data.</text>
</comment>
<dbReference type="EC" id="2.1.1.313" evidence="3"/>
<evidence type="ECO:0000259" key="2">
    <source>
        <dbReference type="Pfam" id="PF10354"/>
    </source>
</evidence>
<feature type="domain" description="25S rRNA (uridine-N(3))-methyltransferase BMT5-like" evidence="2">
    <location>
        <begin position="191"/>
        <end position="356"/>
    </location>
</feature>
<dbReference type="InterPro" id="IPR029063">
    <property type="entry name" value="SAM-dependent_MTases_sf"/>
</dbReference>
<accession>A0ABD1HLF9</accession>
<dbReference type="PANTHER" id="PTHR11538:SF70">
    <property type="entry name" value="25S RRNA (URIDINE-N(3))-METHYLTRANSFERASE BMT5-LIKE DOMAIN-CONTAINING PROTEIN"/>
    <property type="match status" value="1"/>
</dbReference>
<gene>
    <name evidence="3" type="ORF">AAHA92_11792</name>
</gene>